<evidence type="ECO:0000256" key="11">
    <source>
        <dbReference type="ARBA" id="ARBA00023277"/>
    </source>
</evidence>
<evidence type="ECO:0000313" key="14">
    <source>
        <dbReference type="EMBL" id="KYM80234.1"/>
    </source>
</evidence>
<comment type="pathway">
    <text evidence="12">Carbohydrate metabolism; D-ribose degradation; D-ribose 5-phosphate from beta-D-ribopyranose: step 2/2.</text>
</comment>
<keyword evidence="8 12" id="KW-0067">ATP-binding</keyword>
<comment type="cofactor">
    <cofactor evidence="12">
        <name>Mg(2+)</name>
        <dbReference type="ChEBI" id="CHEBI:18420"/>
    </cofactor>
    <text evidence="12">Requires a divalent cation, most likely magnesium in vivo, as an electrophilic catalyst to aid phosphoryl group transfer. It is the chelate of the metal and the nucleotide that is the actual substrate.</text>
</comment>
<dbReference type="AlphaFoldDB" id="A0A195B7R1"/>
<evidence type="ECO:0000256" key="4">
    <source>
        <dbReference type="ARBA" id="ARBA00022679"/>
    </source>
</evidence>
<feature type="binding site" evidence="12">
    <location>
        <position position="177"/>
    </location>
    <ligand>
        <name>substrate</name>
    </ligand>
</feature>
<evidence type="ECO:0000256" key="12">
    <source>
        <dbReference type="HAMAP-Rule" id="MF_03215"/>
    </source>
</evidence>
<comment type="similarity">
    <text evidence="1">Belongs to the carbohydrate kinase pfkB family.</text>
</comment>
<feature type="binding site" evidence="12">
    <location>
        <position position="332"/>
    </location>
    <ligand>
        <name>K(+)</name>
        <dbReference type="ChEBI" id="CHEBI:29103"/>
    </ligand>
</feature>
<comment type="activity regulation">
    <text evidence="12">Activated by a monovalent cation that binds near, but not in, the active site. The most likely occupant of the site in vivo is potassium. Ion binding induces a conformational change that may alter substrate affinity.</text>
</comment>
<dbReference type="InterPro" id="IPR011877">
    <property type="entry name" value="Ribokinase"/>
</dbReference>
<dbReference type="PRINTS" id="PR00990">
    <property type="entry name" value="RIBOKINASE"/>
</dbReference>
<feature type="binding site" evidence="12">
    <location>
        <begin position="290"/>
        <end position="291"/>
    </location>
    <ligand>
        <name>ATP</name>
        <dbReference type="ChEBI" id="CHEBI:30616"/>
    </ligand>
</feature>
<comment type="caution">
    <text evidence="12">Lacks conserved residue(s) required for the propagation of feature annotation.</text>
</comment>
<feature type="binding site" evidence="12">
    <location>
        <begin position="257"/>
        <end position="262"/>
    </location>
    <ligand>
        <name>ATP</name>
        <dbReference type="ChEBI" id="CHEBI:30616"/>
    </ligand>
</feature>
<feature type="binding site" evidence="12">
    <location>
        <position position="278"/>
    </location>
    <ligand>
        <name>ATP</name>
        <dbReference type="ChEBI" id="CHEBI:30616"/>
    </ligand>
</feature>
<comment type="catalytic activity">
    <reaction evidence="12">
        <text>D-ribose + ATP = D-ribose 5-phosphate + ADP + H(+)</text>
        <dbReference type="Rhea" id="RHEA:13697"/>
        <dbReference type="ChEBI" id="CHEBI:15378"/>
        <dbReference type="ChEBI" id="CHEBI:30616"/>
        <dbReference type="ChEBI" id="CHEBI:47013"/>
        <dbReference type="ChEBI" id="CHEBI:78346"/>
        <dbReference type="ChEBI" id="CHEBI:456216"/>
        <dbReference type="EC" id="2.7.1.15"/>
    </reaction>
</comment>
<dbReference type="GO" id="GO:0005634">
    <property type="term" value="C:nucleus"/>
    <property type="evidence" value="ECO:0007669"/>
    <property type="project" value="UniProtKB-SubCell"/>
</dbReference>
<proteinExistence type="inferred from homology"/>
<dbReference type="SUPFAM" id="SSF53613">
    <property type="entry name" value="Ribokinase-like"/>
    <property type="match status" value="1"/>
</dbReference>
<name>A0A195B7R1_9HYME</name>
<dbReference type="PROSITE" id="PS00584">
    <property type="entry name" value="PFKB_KINASES_2"/>
    <property type="match status" value="1"/>
</dbReference>
<dbReference type="HAMAP" id="MF_01987">
    <property type="entry name" value="Ribokinase"/>
    <property type="match status" value="1"/>
</dbReference>
<keyword evidence="7 12" id="KW-0418">Kinase</keyword>
<comment type="function">
    <text evidence="12">Catalyzes the phosphorylation of ribose at O-5 in a reaction requiring ATP and magnesium. The resulting D-ribose-5-phosphate can then be used either for sythesis of nucleotides, histidine, and tryptophan, or as a component of the pentose phosphate pathway.</text>
</comment>
<keyword evidence="15" id="KW-1185">Reference proteome</keyword>
<keyword evidence="6 12" id="KW-0547">Nucleotide-binding</keyword>
<dbReference type="InterPro" id="IPR011611">
    <property type="entry name" value="PfkB_dom"/>
</dbReference>
<keyword evidence="11 12" id="KW-0119">Carbohydrate metabolism</keyword>
<dbReference type="UniPathway" id="UPA00916">
    <property type="reaction ID" value="UER00889"/>
</dbReference>
<evidence type="ECO:0000256" key="7">
    <source>
        <dbReference type="ARBA" id="ARBA00022777"/>
    </source>
</evidence>
<evidence type="ECO:0000256" key="10">
    <source>
        <dbReference type="ARBA" id="ARBA00022958"/>
    </source>
</evidence>
<dbReference type="STRING" id="520822.A0A195B7R1"/>
<dbReference type="PANTHER" id="PTHR10584:SF166">
    <property type="entry name" value="RIBOKINASE"/>
    <property type="match status" value="1"/>
</dbReference>
<keyword evidence="10 12" id="KW-0630">Potassium</keyword>
<evidence type="ECO:0000256" key="6">
    <source>
        <dbReference type="ARBA" id="ARBA00022741"/>
    </source>
</evidence>
<dbReference type="CDD" id="cd01174">
    <property type="entry name" value="ribokinase"/>
    <property type="match status" value="1"/>
</dbReference>
<accession>A0A195B7R1</accession>
<dbReference type="InterPro" id="IPR002139">
    <property type="entry name" value="Ribo/fructo_kinase"/>
</dbReference>
<protein>
    <recommendedName>
        <fullName evidence="3 12">Ribokinase</fullName>
        <shortName evidence="12">RK</shortName>
        <ecNumber evidence="2 12">2.7.1.15</ecNumber>
    </recommendedName>
</protein>
<dbReference type="GO" id="GO:0046872">
    <property type="term" value="F:metal ion binding"/>
    <property type="evidence" value="ECO:0007669"/>
    <property type="project" value="UniProtKB-KW"/>
</dbReference>
<feature type="binding site" evidence="12">
    <location>
        <position position="285"/>
    </location>
    <ligand>
        <name>K(+)</name>
        <dbReference type="ChEBI" id="CHEBI:29103"/>
    </ligand>
</feature>
<dbReference type="GO" id="GO:0005524">
    <property type="term" value="F:ATP binding"/>
    <property type="evidence" value="ECO:0007669"/>
    <property type="project" value="UniProtKB-UniRule"/>
</dbReference>
<comment type="similarity">
    <text evidence="12">Belongs to the carbohydrate kinase PfkB family. Ribokinase subfamily.</text>
</comment>
<comment type="subunit">
    <text evidence="12">Homodimer.</text>
</comment>
<dbReference type="GO" id="GO:0005829">
    <property type="term" value="C:cytosol"/>
    <property type="evidence" value="ECO:0007669"/>
    <property type="project" value="TreeGrafter"/>
</dbReference>
<evidence type="ECO:0000256" key="8">
    <source>
        <dbReference type="ARBA" id="ARBA00022840"/>
    </source>
</evidence>
<feature type="binding site" evidence="12">
    <location>
        <position position="328"/>
    </location>
    <ligand>
        <name>K(+)</name>
        <dbReference type="ChEBI" id="CHEBI:29103"/>
    </ligand>
</feature>
<evidence type="ECO:0000313" key="15">
    <source>
        <dbReference type="Proteomes" id="UP000078540"/>
    </source>
</evidence>
<keyword evidence="5 12" id="KW-0479">Metal-binding</keyword>
<evidence type="ECO:0000256" key="9">
    <source>
        <dbReference type="ARBA" id="ARBA00022842"/>
    </source>
</evidence>
<dbReference type="EC" id="2.7.1.15" evidence="2 12"/>
<evidence type="ECO:0000256" key="2">
    <source>
        <dbReference type="ARBA" id="ARBA00012035"/>
    </source>
</evidence>
<feature type="binding site" evidence="12">
    <location>
        <position position="287"/>
    </location>
    <ligand>
        <name>K(+)</name>
        <dbReference type="ChEBI" id="CHEBI:29103"/>
    </ligand>
</feature>
<evidence type="ECO:0000256" key="3">
    <source>
        <dbReference type="ARBA" id="ARBA00016943"/>
    </source>
</evidence>
<feature type="binding site" evidence="12">
    <location>
        <position position="326"/>
    </location>
    <ligand>
        <name>K(+)</name>
        <dbReference type="ChEBI" id="CHEBI:29103"/>
    </ligand>
</feature>
<dbReference type="PANTHER" id="PTHR10584">
    <property type="entry name" value="SUGAR KINASE"/>
    <property type="match status" value="1"/>
</dbReference>
<evidence type="ECO:0000256" key="5">
    <source>
        <dbReference type="ARBA" id="ARBA00022723"/>
    </source>
</evidence>
<dbReference type="GO" id="GO:0004747">
    <property type="term" value="F:ribokinase activity"/>
    <property type="evidence" value="ECO:0007669"/>
    <property type="project" value="UniProtKB-UniRule"/>
</dbReference>
<sequence length="345" mass="37448">MIMRLCKFVWNGPYTVGAFQLFNLNINVHRNAQSVSLCTIQLEHAYAMLGEDPFSPRLPKSGETIIGTRFEKKYGGKGANQCITAAKLGGSTALIASLGSDMFAQEYLEILRKENVDVSHVKIQSDKQSGVAHITVAENGENTIIIVLGANESLTPELVDSAANVIQSASILLCQFEVPLEATLHALKLHRGHGLSIVNGAPALENPDTEIFRLCDIFCVNEREAEIMTGIQPVDLSNIQQITDKFLAKGCNAIILTLGSLGAAYASKMNTNITRISTTEVHPVDTTGAGDAFLGAFAYFKAYHPQLPMDECIRRACTVATYSVLKFGTHASFPTRNDLPAELFI</sequence>
<gene>
    <name evidence="14" type="ORF">ALC53_09328</name>
</gene>
<reference evidence="14 15" key="1">
    <citation type="submission" date="2015-09" db="EMBL/GenBank/DDBJ databases">
        <title>Atta colombica WGS genome.</title>
        <authorList>
            <person name="Nygaard S."/>
            <person name="Hu H."/>
            <person name="Boomsma J."/>
            <person name="Zhang G."/>
        </authorList>
    </citation>
    <scope>NUCLEOTIDE SEQUENCE [LARGE SCALE GENOMIC DNA]</scope>
    <source>
        <strain evidence="14">Treedump-2</strain>
        <tissue evidence="14">Whole body</tissue>
    </source>
</reference>
<feature type="binding site" evidence="12">
    <location>
        <position position="221"/>
    </location>
    <ligand>
        <name>ATP</name>
        <dbReference type="ChEBI" id="CHEBI:30616"/>
    </ligand>
</feature>
<feature type="domain" description="Carbohydrate kinase PfkB" evidence="13">
    <location>
        <begin position="58"/>
        <end position="335"/>
    </location>
</feature>
<evidence type="ECO:0000259" key="13">
    <source>
        <dbReference type="Pfam" id="PF00294"/>
    </source>
</evidence>
<feature type="binding site" evidence="12">
    <location>
        <position position="323"/>
    </location>
    <ligand>
        <name>K(+)</name>
        <dbReference type="ChEBI" id="CHEBI:29103"/>
    </ligand>
</feature>
<feature type="binding site" evidence="12">
    <location>
        <position position="291"/>
    </location>
    <ligand>
        <name>substrate</name>
    </ligand>
</feature>
<feature type="active site" description="Proton acceptor" evidence="12">
    <location>
        <position position="291"/>
    </location>
</feature>
<keyword evidence="12" id="KW-0539">Nucleus</keyword>
<keyword evidence="9 12" id="KW-0460">Magnesium</keyword>
<dbReference type="Gene3D" id="3.40.1190.20">
    <property type="match status" value="1"/>
</dbReference>
<comment type="subcellular location">
    <subcellularLocation>
        <location evidence="12">Cytoplasm</location>
    </subcellularLocation>
    <subcellularLocation>
        <location evidence="12">Nucleus</location>
    </subcellularLocation>
</comment>
<organism evidence="14 15">
    <name type="scientific">Atta colombica</name>
    <dbReference type="NCBI Taxonomy" id="520822"/>
    <lineage>
        <taxon>Eukaryota</taxon>
        <taxon>Metazoa</taxon>
        <taxon>Ecdysozoa</taxon>
        <taxon>Arthropoda</taxon>
        <taxon>Hexapoda</taxon>
        <taxon>Insecta</taxon>
        <taxon>Pterygota</taxon>
        <taxon>Neoptera</taxon>
        <taxon>Endopterygota</taxon>
        <taxon>Hymenoptera</taxon>
        <taxon>Apocrita</taxon>
        <taxon>Aculeata</taxon>
        <taxon>Formicoidea</taxon>
        <taxon>Formicidae</taxon>
        <taxon>Myrmicinae</taxon>
        <taxon>Atta</taxon>
    </lineage>
</organism>
<dbReference type="InterPro" id="IPR002173">
    <property type="entry name" value="Carboh/pur_kinase_PfkB_CS"/>
</dbReference>
<evidence type="ECO:0000256" key="1">
    <source>
        <dbReference type="ARBA" id="ARBA00005380"/>
    </source>
</evidence>
<keyword evidence="4 12" id="KW-0808">Transferase</keyword>
<dbReference type="Pfam" id="PF00294">
    <property type="entry name" value="PfkB"/>
    <property type="match status" value="1"/>
</dbReference>
<dbReference type="Proteomes" id="UP000078540">
    <property type="component" value="Unassembled WGS sequence"/>
</dbReference>
<dbReference type="EMBL" id="KQ976574">
    <property type="protein sequence ID" value="KYM80234.1"/>
    <property type="molecule type" value="Genomic_DNA"/>
</dbReference>
<keyword evidence="12" id="KW-0963">Cytoplasm</keyword>
<dbReference type="InterPro" id="IPR029056">
    <property type="entry name" value="Ribokinase-like"/>
</dbReference>
<feature type="binding site" evidence="12">
    <location>
        <begin position="76"/>
        <end position="80"/>
    </location>
    <ligand>
        <name>substrate</name>
    </ligand>
</feature>
<dbReference type="GO" id="GO:0019303">
    <property type="term" value="P:D-ribose catabolic process"/>
    <property type="evidence" value="ECO:0007669"/>
    <property type="project" value="UniProtKB-UniRule"/>
</dbReference>